<reference evidence="3" key="1">
    <citation type="submission" date="2015-04" db="EMBL/GenBank/DDBJ databases">
        <title>Genome sequence of Mycobacterium arupense GUC1.</title>
        <authorList>
            <person name="Greninger A.L."/>
            <person name="Cunningham G."/>
            <person name="Chiu C.Y."/>
            <person name="Miller S."/>
        </authorList>
    </citation>
    <scope>NUCLEOTIDE SEQUENCE [LARGE SCALE GENOMIC DNA]</scope>
    <source>
        <strain evidence="3">GUC1</strain>
    </source>
</reference>
<gene>
    <name evidence="2" type="ORF">BST15_18340</name>
    <name evidence="1" type="ORF">WR43_10255</name>
</gene>
<evidence type="ECO:0000313" key="3">
    <source>
        <dbReference type="Proteomes" id="UP000034416"/>
    </source>
</evidence>
<sequence>MSGPGSGSDGPAEGVFAINPEEKIWTLARQLVTGQHTISQLNDSANLLAEANPGDPAVMQHLSQLRRSNDDWFYGALPTLLAAMQVSIEARETFGPGFTRVKDPIDAAVWNHKLGLWRERLSGRIKHDGGYG</sequence>
<organism evidence="1 3">
    <name type="scientific">Mycolicibacter arupensis</name>
    <dbReference type="NCBI Taxonomy" id="342002"/>
    <lineage>
        <taxon>Bacteria</taxon>
        <taxon>Bacillati</taxon>
        <taxon>Actinomycetota</taxon>
        <taxon>Actinomycetes</taxon>
        <taxon>Mycobacteriales</taxon>
        <taxon>Mycobacteriaceae</taxon>
        <taxon>Mycolicibacter</taxon>
    </lineage>
</organism>
<dbReference type="AlphaFoldDB" id="A0A0F5MXB4"/>
<dbReference type="Proteomes" id="UP000034416">
    <property type="component" value="Unassembled WGS sequence"/>
</dbReference>
<name>A0A0F5MXB4_9MYCO</name>
<dbReference type="Proteomes" id="UP000192327">
    <property type="component" value="Unassembled WGS sequence"/>
</dbReference>
<reference evidence="2 4" key="3">
    <citation type="submission" date="2016-12" db="EMBL/GenBank/DDBJ databases">
        <title>The new phylogeny of genus Mycobacterium.</title>
        <authorList>
            <person name="Tortoli E."/>
            <person name="Trovato A."/>
            <person name="Cirillo D.M."/>
        </authorList>
    </citation>
    <scope>NUCLEOTIDE SEQUENCE [LARGE SCALE GENOMIC DNA]</scope>
    <source>
        <strain evidence="2 4">DSM 44942</strain>
    </source>
</reference>
<protein>
    <submittedName>
        <fullName evidence="1">Uncharacterized protein</fullName>
    </submittedName>
</protein>
<accession>A0A0F5MXB4</accession>
<keyword evidence="4" id="KW-1185">Reference proteome</keyword>
<dbReference type="EMBL" id="MVHH01000056">
    <property type="protein sequence ID" value="OQZ92893.1"/>
    <property type="molecule type" value="Genomic_DNA"/>
</dbReference>
<evidence type="ECO:0000313" key="2">
    <source>
        <dbReference type="EMBL" id="OQZ92893.1"/>
    </source>
</evidence>
<comment type="caution">
    <text evidence="1">The sequence shown here is derived from an EMBL/GenBank/DDBJ whole genome shotgun (WGS) entry which is preliminary data.</text>
</comment>
<evidence type="ECO:0000313" key="1">
    <source>
        <dbReference type="EMBL" id="KKB99331.1"/>
    </source>
</evidence>
<dbReference type="STRING" id="342002.BST15_18340"/>
<dbReference type="EMBL" id="LASW01000037">
    <property type="protein sequence ID" value="KKB99331.1"/>
    <property type="molecule type" value="Genomic_DNA"/>
</dbReference>
<proteinExistence type="predicted"/>
<evidence type="ECO:0000313" key="4">
    <source>
        <dbReference type="Proteomes" id="UP000192327"/>
    </source>
</evidence>
<reference evidence="1" key="2">
    <citation type="submission" date="2015-04" db="EMBL/GenBank/DDBJ databases">
        <title>Genome sequence of Mycobacterium arupense strain GUC1.</title>
        <authorList>
            <person name="Greninger A.L."/>
            <person name="Cunningham G."/>
            <person name="Chiu C.Y."/>
            <person name="Miller S."/>
        </authorList>
    </citation>
    <scope>NUCLEOTIDE SEQUENCE</scope>
    <source>
        <strain evidence="1">GUC1</strain>
    </source>
</reference>
<dbReference type="PATRIC" id="fig|342002.3.peg.3070"/>